<dbReference type="PANTHER" id="PTHR43852">
    <property type="entry name" value="NUCLEOTIDYLTRANSFERASE"/>
    <property type="match status" value="1"/>
</dbReference>
<organism evidence="2 3">
    <name type="scientific">Clostridium sporogenes</name>
    <dbReference type="NCBI Taxonomy" id="1509"/>
    <lineage>
        <taxon>Bacteria</taxon>
        <taxon>Bacillati</taxon>
        <taxon>Bacillota</taxon>
        <taxon>Clostridia</taxon>
        <taxon>Eubacteriales</taxon>
        <taxon>Clostridiaceae</taxon>
        <taxon>Clostridium</taxon>
    </lineage>
</organism>
<accession>A0A1L3NFU1</accession>
<proteinExistence type="predicted"/>
<protein>
    <submittedName>
        <fullName evidence="2">Nucleotidyltransferase domain protein</fullName>
    </submittedName>
</protein>
<name>A0A1L3NFU1_CLOSG</name>
<dbReference type="NCBIfam" id="NF047752">
    <property type="entry name" value="MntA_antitoxin"/>
    <property type="match status" value="1"/>
</dbReference>
<dbReference type="EMBL" id="CP013243">
    <property type="protein sequence ID" value="APH14983.1"/>
    <property type="molecule type" value="Genomic_DNA"/>
</dbReference>
<dbReference type="InterPro" id="IPR043519">
    <property type="entry name" value="NT_sf"/>
</dbReference>
<dbReference type="Gene3D" id="3.30.460.10">
    <property type="entry name" value="Beta Polymerase, domain 2"/>
    <property type="match status" value="1"/>
</dbReference>
<dbReference type="GO" id="GO:0016740">
    <property type="term" value="F:transferase activity"/>
    <property type="evidence" value="ECO:0007669"/>
    <property type="project" value="UniProtKB-KW"/>
</dbReference>
<dbReference type="InterPro" id="IPR052930">
    <property type="entry name" value="TA_antitoxin_MntA"/>
</dbReference>
<dbReference type="PANTHER" id="PTHR43852:SF3">
    <property type="entry name" value="NUCLEOTIDYLTRANSFERASE"/>
    <property type="match status" value="1"/>
</dbReference>
<evidence type="ECO:0000313" key="3">
    <source>
        <dbReference type="Proteomes" id="UP000182204"/>
    </source>
</evidence>
<dbReference type="Pfam" id="PF18765">
    <property type="entry name" value="Polbeta"/>
    <property type="match status" value="1"/>
</dbReference>
<evidence type="ECO:0000259" key="1">
    <source>
        <dbReference type="Pfam" id="PF18765"/>
    </source>
</evidence>
<dbReference type="eggNOG" id="COG1669">
    <property type="taxonomic scope" value="Bacteria"/>
</dbReference>
<evidence type="ECO:0000313" key="2">
    <source>
        <dbReference type="EMBL" id="APH14983.1"/>
    </source>
</evidence>
<reference evidence="2 3" key="1">
    <citation type="submission" date="2015-11" db="EMBL/GenBank/DDBJ databases">
        <authorList>
            <person name="Hill K.K."/>
            <person name="Shirey T.B."/>
            <person name="Raphael B."/>
            <person name="Daligault H.E."/>
            <person name="Davenport K.W."/>
            <person name="Bruce D.C."/>
            <person name="Foley B.T."/>
            <person name="Johnson S.L."/>
        </authorList>
    </citation>
    <scope>NUCLEOTIDE SEQUENCE [LARGE SCALE GENOMIC DNA]</scope>
    <source>
        <strain evidence="2 3">CDC_1632</strain>
    </source>
</reference>
<dbReference type="Proteomes" id="UP000182204">
    <property type="component" value="Chromosome"/>
</dbReference>
<dbReference type="STRING" id="413999.CBO0323"/>
<gene>
    <name evidence="2" type="ORF">NPD5_1773</name>
</gene>
<feature type="domain" description="Polymerase beta nucleotidyltransferase" evidence="1">
    <location>
        <begin position="9"/>
        <end position="100"/>
    </location>
</feature>
<sequence>MFLENESKKKIVEFLKEKLQPNFIYLFGSFAKGEGREDSDIDIAIHANRELDEYELFILGNELSFVMKRDVQIIDLKDISTVFAAQIVGTKEILYSQDENLRIQYDMRAFKDYVKLNEERQIIMDSIKKDGKVYG</sequence>
<dbReference type="CDD" id="cd05403">
    <property type="entry name" value="NT_KNTase_like"/>
    <property type="match status" value="1"/>
</dbReference>
<dbReference type="RefSeq" id="WP_045884440.1">
    <property type="nucleotide sequence ID" value="NZ_CP013243.1"/>
</dbReference>
<dbReference type="InterPro" id="IPR041633">
    <property type="entry name" value="Polbeta"/>
</dbReference>
<dbReference type="AlphaFoldDB" id="A0A1L3NFU1"/>
<keyword evidence="2" id="KW-0808">Transferase</keyword>
<dbReference type="SUPFAM" id="SSF81301">
    <property type="entry name" value="Nucleotidyltransferase"/>
    <property type="match status" value="1"/>
</dbReference>